<accession>A0A6G8R6I2</accession>
<protein>
    <submittedName>
        <fullName evidence="1">Uncharacterized protein</fullName>
    </submittedName>
</protein>
<reference evidence="1 2" key="1">
    <citation type="submission" date="2020-03" db="EMBL/GenBank/DDBJ databases">
        <title>The Isolation and Genome Sequence of a Novel Cyanophage S-H34 from the Huanghai Sea, China.</title>
        <authorList>
            <person name="Jiang T."/>
        </authorList>
    </citation>
    <scope>NUCLEOTIDE SEQUENCE [LARGE SCALE GENOMIC DNA]</scope>
</reference>
<organism evidence="1 2">
    <name type="scientific">Synechococcus phage S-H34</name>
    <dbReference type="NCBI Taxonomy" id="2718942"/>
    <lineage>
        <taxon>Viruses</taxon>
        <taxon>Duplodnaviria</taxon>
        <taxon>Heunggongvirae</taxon>
        <taxon>Uroviricota</taxon>
        <taxon>Caudoviricetes</taxon>
        <taxon>Pantevenvirales</taxon>
        <taxon>Kyanoviridae</taxon>
        <taxon>Makaravirus</taxon>
        <taxon>Makaravirus thirtyfour</taxon>
    </lineage>
</organism>
<keyword evidence="2" id="KW-1185">Reference proteome</keyword>
<dbReference type="Proteomes" id="UP000501900">
    <property type="component" value="Genome"/>
</dbReference>
<dbReference type="GeneID" id="77946876"/>
<proteinExistence type="predicted"/>
<dbReference type="KEGG" id="vg:77946876"/>
<evidence type="ECO:0000313" key="2">
    <source>
        <dbReference type="Proteomes" id="UP000501900"/>
    </source>
</evidence>
<dbReference type="RefSeq" id="YP_010670666.1">
    <property type="nucleotide sequence ID" value="NC_070965.1"/>
</dbReference>
<sequence length="31" mass="3618">MSETKKPVVAEPNDSIYRRYWKKAPVAPKNN</sequence>
<name>A0A6G8R6I2_9CAUD</name>
<dbReference type="EMBL" id="MT162467">
    <property type="protein sequence ID" value="QIN96998.1"/>
    <property type="molecule type" value="Genomic_DNA"/>
</dbReference>
<evidence type="ECO:0000313" key="1">
    <source>
        <dbReference type="EMBL" id="QIN96998.1"/>
    </source>
</evidence>